<dbReference type="EMBL" id="WJXW01000002">
    <property type="protein sequence ID" value="KAF9740219.1"/>
    <property type="molecule type" value="Genomic_DNA"/>
</dbReference>
<dbReference type="AlphaFoldDB" id="A0A9P6GRH8"/>
<organism evidence="1 2">
    <name type="scientific">Paraphaeosphaeria minitans</name>
    <dbReference type="NCBI Taxonomy" id="565426"/>
    <lineage>
        <taxon>Eukaryota</taxon>
        <taxon>Fungi</taxon>
        <taxon>Dikarya</taxon>
        <taxon>Ascomycota</taxon>
        <taxon>Pezizomycotina</taxon>
        <taxon>Dothideomycetes</taxon>
        <taxon>Pleosporomycetidae</taxon>
        <taxon>Pleosporales</taxon>
        <taxon>Massarineae</taxon>
        <taxon>Didymosphaeriaceae</taxon>
        <taxon>Paraphaeosphaeria</taxon>
    </lineage>
</organism>
<protein>
    <submittedName>
        <fullName evidence="1">Uncharacterized protein</fullName>
    </submittedName>
</protein>
<proteinExistence type="predicted"/>
<keyword evidence="2" id="KW-1185">Reference proteome</keyword>
<accession>A0A9P6GRH8</accession>
<name>A0A9P6GRH8_9PLEO</name>
<evidence type="ECO:0000313" key="2">
    <source>
        <dbReference type="Proteomes" id="UP000756921"/>
    </source>
</evidence>
<sequence length="140" mass="15320">MTAASPLHRFFVPHASCYLRPLLSLVSPHHASWPPNESFIASLIGFLGQTSLHVPTDIHSRCTSLSATRQEQRVRGIALAPGVPQRQHGPIGAGLAIVLPPRCSRTRYRQALPYLPSIRALVAQNGLWLAVDVQPSEHLL</sequence>
<evidence type="ECO:0000313" key="1">
    <source>
        <dbReference type="EMBL" id="KAF9740219.1"/>
    </source>
</evidence>
<dbReference type="Proteomes" id="UP000756921">
    <property type="component" value="Unassembled WGS sequence"/>
</dbReference>
<reference evidence="1" key="1">
    <citation type="journal article" date="2020" name="Mol. Plant Microbe Interact.">
        <title>Genome Sequence of the Biocontrol Agent Coniothyrium minitans strain Conio (IMI 134523).</title>
        <authorList>
            <person name="Patel D."/>
            <person name="Shittu T.A."/>
            <person name="Baroncelli R."/>
            <person name="Muthumeenakshi S."/>
            <person name="Osborne T.H."/>
            <person name="Janganan T.K."/>
            <person name="Sreenivasaprasad S."/>
        </authorList>
    </citation>
    <scope>NUCLEOTIDE SEQUENCE</scope>
    <source>
        <strain evidence="1">Conio</strain>
    </source>
</reference>
<gene>
    <name evidence="1" type="ORF">PMIN01_02854</name>
</gene>
<comment type="caution">
    <text evidence="1">The sequence shown here is derived from an EMBL/GenBank/DDBJ whole genome shotgun (WGS) entry which is preliminary data.</text>
</comment>